<dbReference type="InterPro" id="IPR003343">
    <property type="entry name" value="Big_2"/>
</dbReference>
<organism evidence="2 3">
    <name type="scientific">Alloprevotella rava</name>
    <dbReference type="NCBI Taxonomy" id="671218"/>
    <lineage>
        <taxon>Bacteria</taxon>
        <taxon>Pseudomonadati</taxon>
        <taxon>Bacteroidota</taxon>
        <taxon>Bacteroidia</taxon>
        <taxon>Bacteroidales</taxon>
        <taxon>Prevotellaceae</taxon>
        <taxon>Alloprevotella</taxon>
    </lineage>
</organism>
<protein>
    <recommendedName>
        <fullName evidence="1">BIG2 domain-containing protein</fullName>
    </recommendedName>
</protein>
<comment type="caution">
    <text evidence="2">The sequence shown here is derived from an EMBL/GenBank/DDBJ whole genome shotgun (WGS) entry which is preliminary data.</text>
</comment>
<proteinExistence type="predicted"/>
<sequence>MKVQFLTIKNNKTMELKNIFRTMMVAVSCLGVAVLTSCDNEDNNKLKLSVAKVDMVSGATARVAISNGTQPYSVRSVDEKVATVKLDKNVMTITGVKEGKTSVVVTDKKKMSATLAINVMKPLDFDKQQVEVAVGKEETVVVKSGKAPYTAMVKDNKIATAMVKDSKIMIKGVKAGTTTISVLDKNKLAGTVVVTVK</sequence>
<evidence type="ECO:0000313" key="3">
    <source>
        <dbReference type="Proteomes" id="UP000541425"/>
    </source>
</evidence>
<reference evidence="2 3" key="1">
    <citation type="submission" date="2020-08" db="EMBL/GenBank/DDBJ databases">
        <title>Genomic Encyclopedia of Type Strains, Phase IV (KMG-IV): sequencing the most valuable type-strain genomes for metagenomic binning, comparative biology and taxonomic classification.</title>
        <authorList>
            <person name="Goeker M."/>
        </authorList>
    </citation>
    <scope>NUCLEOTIDE SEQUENCE [LARGE SCALE GENOMIC DNA]</scope>
    <source>
        <strain evidence="2 3">DSM 22548</strain>
    </source>
</reference>
<gene>
    <name evidence="2" type="ORF">FHS60_000894</name>
</gene>
<feature type="domain" description="BIG2" evidence="1">
    <location>
        <begin position="42"/>
        <end position="117"/>
    </location>
</feature>
<dbReference type="SMART" id="SM00635">
    <property type="entry name" value="BID_2"/>
    <property type="match status" value="2"/>
</dbReference>
<dbReference type="Proteomes" id="UP000541425">
    <property type="component" value="Unassembled WGS sequence"/>
</dbReference>
<dbReference type="InterPro" id="IPR032789">
    <property type="entry name" value="T2SS-T3SS_pil_N"/>
</dbReference>
<evidence type="ECO:0000313" key="2">
    <source>
        <dbReference type="EMBL" id="MBB3702436.1"/>
    </source>
</evidence>
<feature type="domain" description="BIG2" evidence="1">
    <location>
        <begin position="119"/>
        <end position="194"/>
    </location>
</feature>
<accession>A0A7W5UH43</accession>
<name>A0A7W5UH43_9BACT</name>
<dbReference type="AlphaFoldDB" id="A0A7W5UH43"/>
<dbReference type="Gene3D" id="2.60.40.1080">
    <property type="match status" value="1"/>
</dbReference>
<dbReference type="Pfam" id="PF13629">
    <property type="entry name" value="T2SS-T3SS_pil_N"/>
    <property type="match status" value="1"/>
</dbReference>
<evidence type="ECO:0000259" key="1">
    <source>
        <dbReference type="SMART" id="SM00635"/>
    </source>
</evidence>
<dbReference type="EMBL" id="JACICA010000003">
    <property type="protein sequence ID" value="MBB3702436.1"/>
    <property type="molecule type" value="Genomic_DNA"/>
</dbReference>